<proteinExistence type="inferred from homology"/>
<dbReference type="Pfam" id="PF02630">
    <property type="entry name" value="SCO1-SenC"/>
    <property type="match status" value="1"/>
</dbReference>
<dbReference type="GO" id="GO:0046872">
    <property type="term" value="F:metal ion binding"/>
    <property type="evidence" value="ECO:0007669"/>
    <property type="project" value="UniProtKB-KW"/>
</dbReference>
<dbReference type="AlphaFoldDB" id="A0AA35UI52"/>
<evidence type="ECO:0000256" key="2">
    <source>
        <dbReference type="PIRSR" id="PIRSR603782-1"/>
    </source>
</evidence>
<keyword evidence="5" id="KW-1185">Reference proteome</keyword>
<name>A0AA35UI52_9PROT</name>
<evidence type="ECO:0000313" key="5">
    <source>
        <dbReference type="Proteomes" id="UP001176960"/>
    </source>
</evidence>
<dbReference type="InterPro" id="IPR003782">
    <property type="entry name" value="SCO1/SenC"/>
</dbReference>
<keyword evidence="2" id="KW-0479">Metal-binding</keyword>
<dbReference type="PANTHER" id="PTHR12151">
    <property type="entry name" value="ELECTRON TRANSPORT PROTIN SCO1/SENC FAMILY MEMBER"/>
    <property type="match status" value="1"/>
</dbReference>
<dbReference type="Gene3D" id="3.40.30.10">
    <property type="entry name" value="Glutaredoxin"/>
    <property type="match status" value="1"/>
</dbReference>
<gene>
    <name evidence="4" type="ORF">LMG32879_002727</name>
</gene>
<dbReference type="CDD" id="cd02968">
    <property type="entry name" value="SCO"/>
    <property type="match status" value="1"/>
</dbReference>
<comment type="caution">
    <text evidence="4">The sequence shown here is derived from an EMBL/GenBank/DDBJ whole genome shotgun (WGS) entry which is preliminary data.</text>
</comment>
<dbReference type="PANTHER" id="PTHR12151:SF25">
    <property type="entry name" value="LINALOOL DEHYDRATASE_ISOMERASE DOMAIN-CONTAINING PROTEIN"/>
    <property type="match status" value="1"/>
</dbReference>
<comment type="similarity">
    <text evidence="1">Belongs to the SCO1/2 family.</text>
</comment>
<dbReference type="EMBL" id="CATKSH010000025">
    <property type="protein sequence ID" value="CAI9121872.1"/>
    <property type="molecule type" value="Genomic_DNA"/>
</dbReference>
<organism evidence="4 5">
    <name type="scientific">Brytella acorum</name>
    <dbReference type="NCBI Taxonomy" id="2959299"/>
    <lineage>
        <taxon>Bacteria</taxon>
        <taxon>Pseudomonadati</taxon>
        <taxon>Pseudomonadota</taxon>
        <taxon>Alphaproteobacteria</taxon>
        <taxon>Acetobacterales</taxon>
        <taxon>Acetobacteraceae</taxon>
        <taxon>Brytella</taxon>
    </lineage>
</organism>
<accession>A0AA35UI52</accession>
<feature type="disulfide bond" description="Redox-active" evidence="3">
    <location>
        <begin position="78"/>
        <end position="83"/>
    </location>
</feature>
<evidence type="ECO:0000313" key="4">
    <source>
        <dbReference type="EMBL" id="CAI9121872.1"/>
    </source>
</evidence>
<dbReference type="Proteomes" id="UP001176960">
    <property type="component" value="Unassembled WGS sequence"/>
</dbReference>
<dbReference type="InterPro" id="IPR036249">
    <property type="entry name" value="Thioredoxin-like_sf"/>
</dbReference>
<feature type="binding site" evidence="2">
    <location>
        <position position="83"/>
    </location>
    <ligand>
        <name>Cu cation</name>
        <dbReference type="ChEBI" id="CHEBI:23378"/>
    </ligand>
</feature>
<keyword evidence="3" id="KW-1015">Disulfide bond</keyword>
<protein>
    <submittedName>
        <fullName evidence="4">SCO family protein</fullName>
    </submittedName>
</protein>
<evidence type="ECO:0000256" key="3">
    <source>
        <dbReference type="PIRSR" id="PIRSR603782-2"/>
    </source>
</evidence>
<keyword evidence="2" id="KW-0186">Copper</keyword>
<evidence type="ECO:0000256" key="1">
    <source>
        <dbReference type="ARBA" id="ARBA00010996"/>
    </source>
</evidence>
<sequence>MSLGKIWNPRRILGVAMVLALALGWTAFRAASRYGMPLESQGNEIGGTYRLTALGNGSVTEGDFKGSWVLMWFFDTHCPRTVCGPTIKAMSDATSLLAKAHIAVSPLAVTLDPFRDQAEQLQDYVLPIGHEVMPMTAAPVIVERVAHEFHAPVDVIKAPDGTAYHRPAPQIVIMDPTGHYAGTVDATISGEDLAARLQALARKN</sequence>
<dbReference type="SUPFAM" id="SSF52833">
    <property type="entry name" value="Thioredoxin-like"/>
    <property type="match status" value="1"/>
</dbReference>
<reference evidence="4" key="1">
    <citation type="submission" date="2023-03" db="EMBL/GenBank/DDBJ databases">
        <authorList>
            <person name="Cleenwerck I."/>
        </authorList>
    </citation>
    <scope>NUCLEOTIDE SEQUENCE</scope>
    <source>
        <strain evidence="4">LMG 32879</strain>
    </source>
</reference>
<feature type="binding site" evidence="2">
    <location>
        <position position="78"/>
    </location>
    <ligand>
        <name>Cu cation</name>
        <dbReference type="ChEBI" id="CHEBI:23378"/>
    </ligand>
</feature>
<dbReference type="RefSeq" id="WP_289843014.1">
    <property type="nucleotide sequence ID" value="NZ_CATKSH010000025.1"/>
</dbReference>